<accession>A0A2K8SEG6</accession>
<dbReference type="Proteomes" id="UP000231823">
    <property type="component" value="Chromosome"/>
</dbReference>
<sequence length="307" mass="36280">MNSLIINNLYASNDDIISFDLTKTEDHEKVNKLLLGDEDAINNFLLTEQFHFWNWAKIRSDYSVIQNNFLSTFLSQSEILKFQETQNYKLAIAMGYIDIAGPSIKIGSGELAYNHQLLDFKLPISYSMNGVRDLDYDSLLDLSMKLFETYKMLFAPFQNEGMLPFENEISFYYFDLLFENKDSTIWNSSGEYKSLNNFELNTLLKDFSETYHTRKLSFLNKVKLSERVLKEKNIYFSIENIDNNIANNVKLTPNKNSSSFFHVIKEDSYKLFQNFDYMMLNLFGIIKIKIKFDREQEFKLWENYVIF</sequence>
<organism evidence="1 2">
    <name type="scientific">Spiroplasma floricola 23-6</name>
    <dbReference type="NCBI Taxonomy" id="1336749"/>
    <lineage>
        <taxon>Bacteria</taxon>
        <taxon>Bacillati</taxon>
        <taxon>Mycoplasmatota</taxon>
        <taxon>Mollicutes</taxon>
        <taxon>Entomoplasmatales</taxon>
        <taxon>Spiroplasmataceae</taxon>
        <taxon>Spiroplasma</taxon>
    </lineage>
</organism>
<keyword evidence="2" id="KW-1185">Reference proteome</keyword>
<proteinExistence type="predicted"/>
<evidence type="ECO:0000313" key="1">
    <source>
        <dbReference type="EMBL" id="AUB31803.1"/>
    </source>
</evidence>
<dbReference type="KEGG" id="sfz:SFLOR_v1c07550"/>
<evidence type="ECO:0000313" key="2">
    <source>
        <dbReference type="Proteomes" id="UP000231823"/>
    </source>
</evidence>
<dbReference type="RefSeq" id="WP_100916767.1">
    <property type="nucleotide sequence ID" value="NZ_CP025057.1"/>
</dbReference>
<name>A0A2K8SEG6_9MOLU</name>
<protein>
    <submittedName>
        <fullName evidence="1">Uncharacterized protein</fullName>
    </submittedName>
</protein>
<reference evidence="1 2" key="1">
    <citation type="submission" date="2017-12" db="EMBL/GenBank/DDBJ databases">
        <title>Complete genome sequence of Spiroplasma floricola 23-6 (ATCC 29989).</title>
        <authorList>
            <person name="Tsai Y.-M."/>
            <person name="Wu P.-S."/>
            <person name="Lo W.-S."/>
            <person name="Kuo C.-H."/>
        </authorList>
    </citation>
    <scope>NUCLEOTIDE SEQUENCE [LARGE SCALE GENOMIC DNA]</scope>
    <source>
        <strain evidence="1 2">23-6</strain>
    </source>
</reference>
<dbReference type="EMBL" id="CP025057">
    <property type="protein sequence ID" value="AUB31803.1"/>
    <property type="molecule type" value="Genomic_DNA"/>
</dbReference>
<dbReference type="AlphaFoldDB" id="A0A2K8SEG6"/>
<dbReference type="OrthoDB" id="389335at2"/>
<gene>
    <name evidence="1" type="ORF">SFLOR_v1c07550</name>
</gene>